<comment type="caution">
    <text evidence="2">The sequence shown here is derived from an EMBL/GenBank/DDBJ whole genome shotgun (WGS) entry which is preliminary data.</text>
</comment>
<name>A0A1R1PR83_ZANCU</name>
<gene>
    <name evidence="2" type="ORF">AX774_g3100</name>
</gene>
<protein>
    <submittedName>
        <fullName evidence="2">Uncharacterized protein</fullName>
    </submittedName>
</protein>
<organism evidence="2 3">
    <name type="scientific">Zancudomyces culisetae</name>
    <name type="common">Gut fungus</name>
    <name type="synonym">Smittium culisetae</name>
    <dbReference type="NCBI Taxonomy" id="1213189"/>
    <lineage>
        <taxon>Eukaryota</taxon>
        <taxon>Fungi</taxon>
        <taxon>Fungi incertae sedis</taxon>
        <taxon>Zoopagomycota</taxon>
        <taxon>Kickxellomycotina</taxon>
        <taxon>Harpellomycetes</taxon>
        <taxon>Harpellales</taxon>
        <taxon>Legeriomycetaceae</taxon>
        <taxon>Zancudomyces</taxon>
    </lineage>
</organism>
<evidence type="ECO:0000313" key="3">
    <source>
        <dbReference type="Proteomes" id="UP000188320"/>
    </source>
</evidence>
<keyword evidence="3" id="KW-1185">Reference proteome</keyword>
<reference evidence="3" key="1">
    <citation type="submission" date="2017-01" db="EMBL/GenBank/DDBJ databases">
        <authorList>
            <person name="Wang Y."/>
            <person name="White M."/>
            <person name="Kvist S."/>
            <person name="Moncalvo J.-M."/>
        </authorList>
    </citation>
    <scope>NUCLEOTIDE SEQUENCE [LARGE SCALE GENOMIC DNA]</scope>
    <source>
        <strain evidence="3">COL-18-3</strain>
    </source>
</reference>
<accession>A0A1R1PR83</accession>
<dbReference type="EMBL" id="LSSK01000421">
    <property type="protein sequence ID" value="OMH83392.1"/>
    <property type="molecule type" value="Genomic_DNA"/>
</dbReference>
<feature type="compositionally biased region" description="Polar residues" evidence="1">
    <location>
        <begin position="105"/>
        <end position="121"/>
    </location>
</feature>
<dbReference type="Proteomes" id="UP000188320">
    <property type="component" value="Unassembled WGS sequence"/>
</dbReference>
<feature type="compositionally biased region" description="Basic and acidic residues" evidence="1">
    <location>
        <begin position="152"/>
        <end position="165"/>
    </location>
</feature>
<dbReference type="AlphaFoldDB" id="A0A1R1PR83"/>
<feature type="region of interest" description="Disordered" evidence="1">
    <location>
        <begin position="152"/>
        <end position="187"/>
    </location>
</feature>
<feature type="region of interest" description="Disordered" evidence="1">
    <location>
        <begin position="104"/>
        <end position="123"/>
    </location>
</feature>
<proteinExistence type="predicted"/>
<sequence length="537" mass="59961">MDRALKDCDALSNNSGKAAMVRESEFPLPPLDVHTQLLHCKSIEDVSSGTLDLDSFNFQSTLGKVLLPPETKFSTLFDENMYNNLIDKGLLNTKIKARKPMNRNYPRSYTEQNQDHGSSASGELESWEKFVEDSLKKTASCTQKLQLDDRYVSRAPKHERSRTHNDITYSRTQNDEGSSKYVSGSGATLVSPNKSELVYSVSVRSDNSTTSTEKTNIKLSHYGTMANNSPCISDLPQSEDTNDFHEECSNFLINNLYMGTGVLNKVQPGVMEHSKLVHNKLGYSRLNSGSYNLEDSFSDYTGEMCDTASVYSENMATGNKYASSLMLHANHSIITDITDIPSPQVSFCNIERSNSCLNPYVRANSKTLVEANSGIYGKVGLRVGNSIRNRLSDVEQNYVDMRLNKLNERAGSIVHQRSFLDLSDECDDNKGGFESALKNGFVQHQKSVTDFMRSAASCVKKTGSSLFAETRKVGDTDTTLVKNKPLFRKRKHSKSIDHTAQHLQNLDLNLKSTKTSFLSKCKKSFHKLNEKIGQKQS</sequence>
<evidence type="ECO:0000313" key="2">
    <source>
        <dbReference type="EMBL" id="OMH83392.1"/>
    </source>
</evidence>
<evidence type="ECO:0000256" key="1">
    <source>
        <dbReference type="SAM" id="MobiDB-lite"/>
    </source>
</evidence>